<dbReference type="InterPro" id="IPR029045">
    <property type="entry name" value="ClpP/crotonase-like_dom_sf"/>
</dbReference>
<dbReference type="GO" id="GO:0003824">
    <property type="term" value="F:catalytic activity"/>
    <property type="evidence" value="ECO:0007669"/>
    <property type="project" value="InterPro"/>
</dbReference>
<reference evidence="3 4" key="1">
    <citation type="submission" date="2018-04" db="EMBL/GenBank/DDBJ databases">
        <title>Novel species isolated from glacier.</title>
        <authorList>
            <person name="Liu Q."/>
            <person name="Xin Y.-H."/>
        </authorList>
    </citation>
    <scope>NUCLEOTIDE SEQUENCE [LARGE SCALE GENOMIC DNA]</scope>
    <source>
        <strain evidence="3 4">GT1R17</strain>
    </source>
</reference>
<dbReference type="Pfam" id="PF00378">
    <property type="entry name" value="ECH_1"/>
    <property type="match status" value="1"/>
</dbReference>
<dbReference type="OrthoDB" id="9775794at2"/>
<evidence type="ECO:0000313" key="3">
    <source>
        <dbReference type="EMBL" id="PTU30040.1"/>
    </source>
</evidence>
<dbReference type="InterPro" id="IPR018376">
    <property type="entry name" value="Enoyl-CoA_hyd/isom_CS"/>
</dbReference>
<evidence type="ECO:0000256" key="1">
    <source>
        <dbReference type="ARBA" id="ARBA00005254"/>
    </source>
</evidence>
<dbReference type="NCBIfam" id="NF006108">
    <property type="entry name" value="PRK08259.1"/>
    <property type="match status" value="1"/>
</dbReference>
<sequence>MALNVLTRKAGPVFFVTINRPEARNAVDRPTAEALAEAFRTFDADDSLKVAILHGAGEHFCAGADLKAVASGDPARGNRIDAEGDGPMGPSRMQLSKPVIAAVSGFCVAGGLELALWCDLRVADETAQFGVFCRRFGVPLIDGGTVRLPRAIGMSRAMDMILTGRAVAAPEALSFGLVNRLTDSGSLLASAEKLALEIATFPQLCMRNDRRSAFDQWGLDENAALRHEFGLGRQTLQSGETVQGATRFTSGTGRHGTFKD</sequence>
<proteinExistence type="inferred from homology"/>
<dbReference type="Gene3D" id="1.10.287.2460">
    <property type="match status" value="1"/>
</dbReference>
<dbReference type="PANTHER" id="PTHR43802">
    <property type="entry name" value="ENOYL-COA HYDRATASE"/>
    <property type="match status" value="1"/>
</dbReference>
<dbReference type="EMBL" id="QANS01000007">
    <property type="protein sequence ID" value="PTU30040.1"/>
    <property type="molecule type" value="Genomic_DNA"/>
</dbReference>
<dbReference type="PROSITE" id="PS00166">
    <property type="entry name" value="ENOYL_COA_HYDRATASE"/>
    <property type="match status" value="1"/>
</dbReference>
<organism evidence="3 4">
    <name type="scientific">Stenotrophobium rhamnosiphilum</name>
    <dbReference type="NCBI Taxonomy" id="2029166"/>
    <lineage>
        <taxon>Bacteria</taxon>
        <taxon>Pseudomonadati</taxon>
        <taxon>Pseudomonadota</taxon>
        <taxon>Gammaproteobacteria</taxon>
        <taxon>Nevskiales</taxon>
        <taxon>Nevskiaceae</taxon>
        <taxon>Stenotrophobium</taxon>
    </lineage>
</organism>
<evidence type="ECO:0000256" key="2">
    <source>
        <dbReference type="RuleBase" id="RU003707"/>
    </source>
</evidence>
<dbReference type="CDD" id="cd06558">
    <property type="entry name" value="crotonase-like"/>
    <property type="match status" value="1"/>
</dbReference>
<dbReference type="InterPro" id="IPR001753">
    <property type="entry name" value="Enoyl-CoA_hydra/iso"/>
</dbReference>
<keyword evidence="4" id="KW-1185">Reference proteome</keyword>
<name>A0A2T5MBV4_9GAMM</name>
<protein>
    <submittedName>
        <fullName evidence="3">Crotonase/enoyl-CoA hydratase family protein</fullName>
    </submittedName>
</protein>
<dbReference type="Proteomes" id="UP000244248">
    <property type="component" value="Unassembled WGS sequence"/>
</dbReference>
<gene>
    <name evidence="3" type="ORF">CJD38_15945</name>
</gene>
<dbReference type="PANTHER" id="PTHR43802:SF1">
    <property type="entry name" value="IP11341P-RELATED"/>
    <property type="match status" value="1"/>
</dbReference>
<dbReference type="SUPFAM" id="SSF52096">
    <property type="entry name" value="ClpP/crotonase"/>
    <property type="match status" value="1"/>
</dbReference>
<dbReference type="Gene3D" id="3.90.226.10">
    <property type="entry name" value="2-enoyl-CoA Hydratase, Chain A, domain 1"/>
    <property type="match status" value="1"/>
</dbReference>
<comment type="similarity">
    <text evidence="1 2">Belongs to the enoyl-CoA hydratase/isomerase family.</text>
</comment>
<accession>A0A2T5MBV4</accession>
<evidence type="ECO:0000313" key="4">
    <source>
        <dbReference type="Proteomes" id="UP000244248"/>
    </source>
</evidence>
<comment type="caution">
    <text evidence="3">The sequence shown here is derived from an EMBL/GenBank/DDBJ whole genome shotgun (WGS) entry which is preliminary data.</text>
</comment>
<dbReference type="AlphaFoldDB" id="A0A2T5MBV4"/>
<dbReference type="RefSeq" id="WP_107941386.1">
    <property type="nucleotide sequence ID" value="NZ_QANS01000007.1"/>
</dbReference>